<dbReference type="EMBL" id="AYKW01000069">
    <property type="protein sequence ID" value="PIL22853.1"/>
    <property type="molecule type" value="Genomic_DNA"/>
</dbReference>
<keyword evidence="1" id="KW-0732">Signal</keyword>
<feature type="chain" id="PRO_5013688170" description="Transporter" evidence="1">
    <location>
        <begin position="23"/>
        <end position="357"/>
    </location>
</feature>
<evidence type="ECO:0000256" key="1">
    <source>
        <dbReference type="SAM" id="SignalP"/>
    </source>
</evidence>
<comment type="caution">
    <text evidence="2">The sequence shown here is derived from an EMBL/GenBank/DDBJ whole genome shotgun (WGS) entry which is preliminary data.</text>
</comment>
<organism evidence="2 3">
    <name type="scientific">Ganoderma sinense ZZ0214-1</name>
    <dbReference type="NCBI Taxonomy" id="1077348"/>
    <lineage>
        <taxon>Eukaryota</taxon>
        <taxon>Fungi</taxon>
        <taxon>Dikarya</taxon>
        <taxon>Basidiomycota</taxon>
        <taxon>Agaricomycotina</taxon>
        <taxon>Agaricomycetes</taxon>
        <taxon>Polyporales</taxon>
        <taxon>Polyporaceae</taxon>
        <taxon>Ganoderma</taxon>
    </lineage>
</organism>
<protein>
    <recommendedName>
        <fullName evidence="4">Transporter</fullName>
    </recommendedName>
</protein>
<name>A0A2G8RMX4_9APHY</name>
<accession>A0A2G8RMX4</accession>
<dbReference type="OrthoDB" id="2973648at2759"/>
<evidence type="ECO:0000313" key="3">
    <source>
        <dbReference type="Proteomes" id="UP000230002"/>
    </source>
</evidence>
<dbReference type="AlphaFoldDB" id="A0A2G8RMX4"/>
<dbReference type="Proteomes" id="UP000230002">
    <property type="component" value="Unassembled WGS sequence"/>
</dbReference>
<evidence type="ECO:0008006" key="4">
    <source>
        <dbReference type="Google" id="ProtNLM"/>
    </source>
</evidence>
<reference evidence="2 3" key="1">
    <citation type="journal article" date="2015" name="Sci. Rep.">
        <title>Chromosome-level genome map provides insights into diverse defense mechanisms in the medicinal fungus Ganoderma sinense.</title>
        <authorList>
            <person name="Zhu Y."/>
            <person name="Xu J."/>
            <person name="Sun C."/>
            <person name="Zhou S."/>
            <person name="Xu H."/>
            <person name="Nelson D.R."/>
            <person name="Qian J."/>
            <person name="Song J."/>
            <person name="Luo H."/>
            <person name="Xiang L."/>
            <person name="Li Y."/>
            <person name="Xu Z."/>
            <person name="Ji A."/>
            <person name="Wang L."/>
            <person name="Lu S."/>
            <person name="Hayward A."/>
            <person name="Sun W."/>
            <person name="Li X."/>
            <person name="Schwartz D.C."/>
            <person name="Wang Y."/>
            <person name="Chen S."/>
        </authorList>
    </citation>
    <scope>NUCLEOTIDE SEQUENCE [LARGE SCALE GENOMIC DNA]</scope>
    <source>
        <strain evidence="2 3">ZZ0214-1</strain>
    </source>
</reference>
<sequence>MTNLKFLVTLWSLLSLVFIARASPRTWPRDGQKDNKVLIADFPPPIERPGGADVWTVGDVEVVKWSTKGLNYTLTQVGTILLGYLTTDGSQRIFPYQSLAENFTLVSGSVNVVVPEVPSGNAYFIIVVGNTNNWSPLFSITNPNATASIFPTSLAWVSGSAAPSVTASVTTAVDALVTAGSSPSPTSSPMSSVARNLASPTFSGVWYDVPETIPLGLSASHTMYRTRSDNLFASFDPPRNTIGRARSDTTTACEGQTHWRWAETSWKVTSDCHVTFLARVDANSGEYRPSVSCPGPPLAPAAAPALMTLTLTLTLPRPAKTPAVFATLMTVALTGASASLHQPGSGAHDATPSPCSW</sequence>
<gene>
    <name evidence="2" type="ORF">GSI_15548</name>
</gene>
<evidence type="ECO:0000313" key="2">
    <source>
        <dbReference type="EMBL" id="PIL22853.1"/>
    </source>
</evidence>
<keyword evidence="3" id="KW-1185">Reference proteome</keyword>
<feature type="signal peptide" evidence="1">
    <location>
        <begin position="1"/>
        <end position="22"/>
    </location>
</feature>
<dbReference type="STRING" id="1077348.A0A2G8RMX4"/>
<proteinExistence type="predicted"/>